<organism evidence="3 4">
    <name type="scientific">Candidatus Alloenteromonas pullicola</name>
    <dbReference type="NCBI Taxonomy" id="2840784"/>
    <lineage>
        <taxon>Bacteria</taxon>
        <taxon>Bacillati</taxon>
        <taxon>Bacillota</taxon>
        <taxon>Bacillota incertae sedis</taxon>
        <taxon>Candidatus Alloenteromonas</taxon>
    </lineage>
</organism>
<gene>
    <name evidence="3" type="ORF">IAC52_04295</name>
</gene>
<keyword evidence="1" id="KW-0732">Signal</keyword>
<dbReference type="Gene3D" id="2.60.40.1080">
    <property type="match status" value="1"/>
</dbReference>
<dbReference type="Pfam" id="PF02368">
    <property type="entry name" value="Big_2"/>
    <property type="match status" value="1"/>
</dbReference>
<dbReference type="AlphaFoldDB" id="A0A9D1LP74"/>
<name>A0A9D1LP74_9FIRM</name>
<feature type="signal peptide" evidence="1">
    <location>
        <begin position="1"/>
        <end position="21"/>
    </location>
</feature>
<comment type="caution">
    <text evidence="3">The sequence shown here is derived from an EMBL/GenBank/DDBJ whole genome shotgun (WGS) entry which is preliminary data.</text>
</comment>
<dbReference type="EMBL" id="DVMV01000035">
    <property type="protein sequence ID" value="HIU45498.1"/>
    <property type="molecule type" value="Genomic_DNA"/>
</dbReference>
<evidence type="ECO:0000313" key="3">
    <source>
        <dbReference type="EMBL" id="HIU45498.1"/>
    </source>
</evidence>
<evidence type="ECO:0000256" key="1">
    <source>
        <dbReference type="SAM" id="SignalP"/>
    </source>
</evidence>
<protein>
    <submittedName>
        <fullName evidence="3">Ig-like domain-containing protein</fullName>
    </submittedName>
</protein>
<dbReference type="InterPro" id="IPR003343">
    <property type="entry name" value="Big_2"/>
</dbReference>
<evidence type="ECO:0000313" key="4">
    <source>
        <dbReference type="Proteomes" id="UP000824070"/>
    </source>
</evidence>
<reference evidence="3" key="1">
    <citation type="submission" date="2020-10" db="EMBL/GenBank/DDBJ databases">
        <authorList>
            <person name="Gilroy R."/>
        </authorList>
    </citation>
    <scope>NUCLEOTIDE SEQUENCE</scope>
    <source>
        <strain evidence="3">ChiGjej1B1-22543</strain>
    </source>
</reference>
<feature type="chain" id="PRO_5039169214" evidence="1">
    <location>
        <begin position="22"/>
        <end position="457"/>
    </location>
</feature>
<dbReference type="InterPro" id="IPR008964">
    <property type="entry name" value="Invasin/intimin_cell_adhesion"/>
</dbReference>
<sequence length="457" mass="47607">MKFSKAILTLSCALLLASCGGGESKTGVGLTIAGDTTVEVGAKIKLNVTLTNDGERKGYTLTSSDVALATVDEEGYVTGVAEGEVTITAASLADPDVTATWDVDVIASTIPSASISAFSNTLVVGGKTSLTAEIYNPTSYTPIIHWTTERGKGSILGGRNESATFSSNSVGNEIVGLEVNIGPYCIKDELQIFISDNYTDPAKAWIEVGDAETFTEYFLNGSTGVSGNYYLTADIDLNGIEVNANMHSKIAGTLDGRGHKIFNFTLAGETPDENGASANAGLFNGVGAQGAIRNLAIDVNMGKSASGWGSSALTNGADGTIENVLVNVEHSFDSGEFATEENNYYVPFNAGLVGVPAAGSHYYDCVVNVTGVGASTIYADSAYPSGYGTAQTFKFDGFYTNSNNVGGQQWDWGAAVNDLSGYTIGIDWNSANASTYRTLSASVWNVTDGAMPTLKVI</sequence>
<accession>A0A9D1LP74</accession>
<dbReference type="Proteomes" id="UP000824070">
    <property type="component" value="Unassembled WGS sequence"/>
</dbReference>
<evidence type="ECO:0000259" key="2">
    <source>
        <dbReference type="Pfam" id="PF02368"/>
    </source>
</evidence>
<dbReference type="SUPFAM" id="SSF49373">
    <property type="entry name" value="Invasin/intimin cell-adhesion fragments"/>
    <property type="match status" value="1"/>
</dbReference>
<proteinExistence type="predicted"/>
<feature type="domain" description="BIG2" evidence="2">
    <location>
        <begin position="35"/>
        <end position="91"/>
    </location>
</feature>
<reference evidence="3" key="2">
    <citation type="journal article" date="2021" name="PeerJ">
        <title>Extensive microbial diversity within the chicken gut microbiome revealed by metagenomics and culture.</title>
        <authorList>
            <person name="Gilroy R."/>
            <person name="Ravi A."/>
            <person name="Getino M."/>
            <person name="Pursley I."/>
            <person name="Horton D.L."/>
            <person name="Alikhan N.F."/>
            <person name="Baker D."/>
            <person name="Gharbi K."/>
            <person name="Hall N."/>
            <person name="Watson M."/>
            <person name="Adriaenssens E.M."/>
            <person name="Foster-Nyarko E."/>
            <person name="Jarju S."/>
            <person name="Secka A."/>
            <person name="Antonio M."/>
            <person name="Oren A."/>
            <person name="Chaudhuri R.R."/>
            <person name="La Ragione R."/>
            <person name="Hildebrand F."/>
            <person name="Pallen M.J."/>
        </authorList>
    </citation>
    <scope>NUCLEOTIDE SEQUENCE</scope>
    <source>
        <strain evidence="3">ChiGjej1B1-22543</strain>
    </source>
</reference>
<dbReference type="PROSITE" id="PS51257">
    <property type="entry name" value="PROKAR_LIPOPROTEIN"/>
    <property type="match status" value="1"/>
</dbReference>